<feature type="region of interest" description="Disordered" evidence="1">
    <location>
        <begin position="144"/>
        <end position="171"/>
    </location>
</feature>
<evidence type="ECO:0000256" key="1">
    <source>
        <dbReference type="SAM" id="MobiDB-lite"/>
    </source>
</evidence>
<dbReference type="EMBL" id="UYIV01000001">
    <property type="protein sequence ID" value="VDH05749.1"/>
    <property type="molecule type" value="Genomic_DNA"/>
</dbReference>
<gene>
    <name evidence="2" type="ORF">NCTC12929_01919</name>
</gene>
<evidence type="ECO:0000313" key="2">
    <source>
        <dbReference type="EMBL" id="VDH05749.1"/>
    </source>
</evidence>
<comment type="caution">
    <text evidence="2">The sequence shown here is derived from an EMBL/GenBank/DDBJ whole genome shotgun (WGS) entry which is preliminary data.</text>
</comment>
<reference evidence="2 3" key="1">
    <citation type="submission" date="2018-11" db="EMBL/GenBank/DDBJ databases">
        <authorList>
            <consortium name="Pathogen Informatics"/>
        </authorList>
    </citation>
    <scope>NUCLEOTIDE SEQUENCE [LARGE SCALE GENOMIC DNA]</scope>
    <source>
        <strain evidence="2 3">NCTC12929</strain>
    </source>
</reference>
<evidence type="ECO:0000313" key="3">
    <source>
        <dbReference type="Proteomes" id="UP000270205"/>
    </source>
</evidence>
<dbReference type="Proteomes" id="UP000270205">
    <property type="component" value="Unassembled WGS sequence"/>
</dbReference>
<dbReference type="AlphaFoldDB" id="A0A7Z8YPW6"/>
<accession>A0A7Z8YPW6</accession>
<name>A0A7Z8YPW6_9FLAO</name>
<sequence length="171" mass="20273">MSLNNLNNHHLSDEQKEAINEALAKLEQALESLNINLTPEDRNRYGRVNEQNKLFIHKTRDYALSQPTLKSPDVDWAEFEKDFQSRNFLETVISRLNNLSHRCNNSKIFHDFDNYQDSLADYAFTQFRASSKMVGFEEKYKEQKQFFRRPRKGNTPSEAKQDENNDHRDEK</sequence>
<organism evidence="2 3">
    <name type="scientific">Bergeyella zoohelcum</name>
    <dbReference type="NCBI Taxonomy" id="1015"/>
    <lineage>
        <taxon>Bacteria</taxon>
        <taxon>Pseudomonadati</taxon>
        <taxon>Bacteroidota</taxon>
        <taxon>Flavobacteriia</taxon>
        <taxon>Flavobacteriales</taxon>
        <taxon>Weeksellaceae</taxon>
        <taxon>Bergeyella</taxon>
    </lineage>
</organism>
<dbReference type="RefSeq" id="WP_125151640.1">
    <property type="nucleotide sequence ID" value="NZ_UYIV01000001.1"/>
</dbReference>
<proteinExistence type="predicted"/>
<protein>
    <submittedName>
        <fullName evidence="2">Uncharacterized protein</fullName>
    </submittedName>
</protein>
<feature type="compositionally biased region" description="Basic and acidic residues" evidence="1">
    <location>
        <begin position="159"/>
        <end position="171"/>
    </location>
</feature>